<dbReference type="RefSeq" id="WP_103725777.1">
    <property type="nucleotide sequence ID" value="NZ_PQNY01000006.1"/>
</dbReference>
<dbReference type="OrthoDB" id="1425606at2"/>
<reference evidence="1 2" key="1">
    <citation type="submission" date="2018-01" db="EMBL/GenBank/DDBJ databases">
        <title>Genomic Encyclopedia of Type Strains, Phase I: the one thousand microbial genomes (KMG-I) project.</title>
        <authorList>
            <person name="Goeker M."/>
        </authorList>
    </citation>
    <scope>NUCLEOTIDE SEQUENCE [LARGE SCALE GENOMIC DNA]</scope>
    <source>
        <strain evidence="1 2">DSM 17960</strain>
    </source>
</reference>
<evidence type="ECO:0000313" key="1">
    <source>
        <dbReference type="EMBL" id="POS02004.1"/>
    </source>
</evidence>
<name>A0A2S4N8J0_9FLAO</name>
<protein>
    <submittedName>
        <fullName evidence="1">Uncharacterized protein</fullName>
    </submittedName>
</protein>
<dbReference type="AlphaFoldDB" id="A0A2S4N8J0"/>
<gene>
    <name evidence="1" type="ORF">Q361_10666</name>
</gene>
<organism evidence="1 2">
    <name type="scientific">Flavobacterium croceum DSM 17960</name>
    <dbReference type="NCBI Taxonomy" id="1121886"/>
    <lineage>
        <taxon>Bacteria</taxon>
        <taxon>Pseudomonadati</taxon>
        <taxon>Bacteroidota</taxon>
        <taxon>Flavobacteriia</taxon>
        <taxon>Flavobacteriales</taxon>
        <taxon>Flavobacteriaceae</taxon>
        <taxon>Flavobacterium</taxon>
    </lineage>
</organism>
<keyword evidence="2" id="KW-1185">Reference proteome</keyword>
<dbReference type="EMBL" id="PQNY01000006">
    <property type="protein sequence ID" value="POS02004.1"/>
    <property type="molecule type" value="Genomic_DNA"/>
</dbReference>
<proteinExistence type="predicted"/>
<comment type="caution">
    <text evidence="1">The sequence shown here is derived from an EMBL/GenBank/DDBJ whole genome shotgun (WGS) entry which is preliminary data.</text>
</comment>
<dbReference type="Proteomes" id="UP000237056">
    <property type="component" value="Unassembled WGS sequence"/>
</dbReference>
<sequence>MNYDIKIKGNKNENGSIEFDRLSALTKTTKEIATKALMLQLRGYSDIKPEKNIQKALEIRLESLSGSNNSGTCMTLDCDHFYETIKKIQLDFFKPKEQLLDATPMSLVIQSFHSALSDNQNEADIDKPLLKSLLNFKKNFSSDDDIFYLANRGTIPELKLTKEDFKKISLLEDSIPEPTKEIINGKLDEIKVSKGKLGLQTEQGIITIIAKNDNILHAVLKYIGKEITISGLAHYKPNGQLSFMEIYEFSEPTESDTYFSKKPVAIIGEQQLLFQIKQGKGKSSLDALENMMGLMKDDITEEQFNEMLKDSHL</sequence>
<accession>A0A2S4N8J0</accession>
<evidence type="ECO:0000313" key="2">
    <source>
        <dbReference type="Proteomes" id="UP000237056"/>
    </source>
</evidence>